<evidence type="ECO:0000313" key="1">
    <source>
        <dbReference type="EMBL" id="REH43612.1"/>
    </source>
</evidence>
<accession>A0A3E0HEE5</accession>
<reference evidence="1 2" key="1">
    <citation type="submission" date="2018-08" db="EMBL/GenBank/DDBJ databases">
        <title>Genomic Encyclopedia of Archaeal and Bacterial Type Strains, Phase II (KMG-II): from individual species to whole genera.</title>
        <authorList>
            <person name="Goeker M."/>
        </authorList>
    </citation>
    <scope>NUCLEOTIDE SEQUENCE [LARGE SCALE GENOMIC DNA]</scope>
    <source>
        <strain evidence="1 2">DSM 45791</strain>
    </source>
</reference>
<dbReference type="EMBL" id="QUNO01000009">
    <property type="protein sequence ID" value="REH43612.1"/>
    <property type="molecule type" value="Genomic_DNA"/>
</dbReference>
<keyword evidence="2" id="KW-1185">Reference proteome</keyword>
<dbReference type="AlphaFoldDB" id="A0A3E0HEE5"/>
<gene>
    <name evidence="1" type="ORF">BCF44_109155</name>
</gene>
<evidence type="ECO:0000313" key="2">
    <source>
        <dbReference type="Proteomes" id="UP000256269"/>
    </source>
</evidence>
<comment type="caution">
    <text evidence="1">The sequence shown here is derived from an EMBL/GenBank/DDBJ whole genome shotgun (WGS) entry which is preliminary data.</text>
</comment>
<protein>
    <submittedName>
        <fullName evidence="1">Uncharacterized protein</fullName>
    </submittedName>
</protein>
<dbReference type="RefSeq" id="WP_116177058.1">
    <property type="nucleotide sequence ID" value="NZ_CP144375.1"/>
</dbReference>
<sequence length="85" mass="9163">MTGPNGVVPAELRHRHLELLARRASAASDTAVAEIEDEIAVVCDQLADALYPHDELLGGLALHAAEYWRDRAAETRGRFEAGGAQ</sequence>
<name>A0A3E0HEE5_9PSEU</name>
<organism evidence="1 2">
    <name type="scientific">Kutzneria buriramensis</name>
    <dbReference type="NCBI Taxonomy" id="1045776"/>
    <lineage>
        <taxon>Bacteria</taxon>
        <taxon>Bacillati</taxon>
        <taxon>Actinomycetota</taxon>
        <taxon>Actinomycetes</taxon>
        <taxon>Pseudonocardiales</taxon>
        <taxon>Pseudonocardiaceae</taxon>
        <taxon>Kutzneria</taxon>
    </lineage>
</organism>
<dbReference type="Proteomes" id="UP000256269">
    <property type="component" value="Unassembled WGS sequence"/>
</dbReference>
<proteinExistence type="predicted"/>